<keyword evidence="3" id="KW-1185">Reference proteome</keyword>
<evidence type="ECO:0000256" key="1">
    <source>
        <dbReference type="SAM" id="Phobius"/>
    </source>
</evidence>
<organism evidence="2 3">
    <name type="scientific">Actinomycetospora rhizophila</name>
    <dbReference type="NCBI Taxonomy" id="1416876"/>
    <lineage>
        <taxon>Bacteria</taxon>
        <taxon>Bacillati</taxon>
        <taxon>Actinomycetota</taxon>
        <taxon>Actinomycetes</taxon>
        <taxon>Pseudonocardiales</taxon>
        <taxon>Pseudonocardiaceae</taxon>
        <taxon>Actinomycetospora</taxon>
    </lineage>
</organism>
<dbReference type="EMBL" id="JBHSKG010000009">
    <property type="protein sequence ID" value="MFC5140204.1"/>
    <property type="molecule type" value="Genomic_DNA"/>
</dbReference>
<dbReference type="RefSeq" id="WP_378022370.1">
    <property type="nucleotide sequence ID" value="NZ_JBHSKG010000009.1"/>
</dbReference>
<gene>
    <name evidence="2" type="ORF">ACFPK1_18325</name>
</gene>
<proteinExistence type="predicted"/>
<evidence type="ECO:0008006" key="4">
    <source>
        <dbReference type="Google" id="ProtNLM"/>
    </source>
</evidence>
<feature type="transmembrane region" description="Helical" evidence="1">
    <location>
        <begin position="53"/>
        <end position="79"/>
    </location>
</feature>
<comment type="caution">
    <text evidence="2">The sequence shown here is derived from an EMBL/GenBank/DDBJ whole genome shotgun (WGS) entry which is preliminary data.</text>
</comment>
<accession>A0ABV9ZL46</accession>
<keyword evidence="1" id="KW-0812">Transmembrane</keyword>
<dbReference type="Proteomes" id="UP001596175">
    <property type="component" value="Unassembled WGS sequence"/>
</dbReference>
<reference evidence="3" key="1">
    <citation type="journal article" date="2019" name="Int. J. Syst. Evol. Microbiol.">
        <title>The Global Catalogue of Microorganisms (GCM) 10K type strain sequencing project: providing services to taxonomists for standard genome sequencing and annotation.</title>
        <authorList>
            <consortium name="The Broad Institute Genomics Platform"/>
            <consortium name="The Broad Institute Genome Sequencing Center for Infectious Disease"/>
            <person name="Wu L."/>
            <person name="Ma J."/>
        </authorList>
    </citation>
    <scope>NUCLEOTIDE SEQUENCE [LARGE SCALE GENOMIC DNA]</scope>
    <source>
        <strain evidence="3">XZYJ18</strain>
    </source>
</reference>
<evidence type="ECO:0000313" key="2">
    <source>
        <dbReference type="EMBL" id="MFC5140204.1"/>
    </source>
</evidence>
<evidence type="ECO:0000313" key="3">
    <source>
        <dbReference type="Proteomes" id="UP001596175"/>
    </source>
</evidence>
<name>A0ABV9ZL46_9PSEU</name>
<keyword evidence="1" id="KW-0472">Membrane</keyword>
<protein>
    <recommendedName>
        <fullName evidence="4">VIT family protein</fullName>
    </recommendedName>
</protein>
<feature type="transmembrane region" description="Helical" evidence="1">
    <location>
        <begin position="117"/>
        <end position="136"/>
    </location>
</feature>
<sequence>MATAPHETAPPREGDMSGSAQAHLRAALTGSIFAMSVLAYLGSHDTTLLKAVATVAGTGLVVFFGEVYAGLLSASLASVRKLPRAEIRHEVSACSMAAAPGLLAGAFLVLADALGSTTAIAVDVALWLGVLTLTGLSILEAHGSHRSLLVRIGSVAVSVLIGVGIIVLKALLH</sequence>
<feature type="transmembrane region" description="Helical" evidence="1">
    <location>
        <begin position="148"/>
        <end position="172"/>
    </location>
</feature>
<keyword evidence="1" id="KW-1133">Transmembrane helix</keyword>
<feature type="transmembrane region" description="Helical" evidence="1">
    <location>
        <begin position="22"/>
        <end position="41"/>
    </location>
</feature>
<feature type="transmembrane region" description="Helical" evidence="1">
    <location>
        <begin position="91"/>
        <end position="111"/>
    </location>
</feature>